<sequence length="382" mass="41980">MRIQSDGKVAIRDLANGQLLTTSAVELSAPPIASGLSAASATALNEATDSQWEDARRRESAVIAILKTNDVAQHVSRVAVEFGVSRRTVFRWLAVYRETPQTSALLHRPMGPPVGGRRIDAHLERLITDVINDVYLTKVRAKKEEVVRMVHLRCAAQGLKPPSRKPILARLKALDTREVAKARLQPGEAASLTDFVPGRYRVNQPLGVVQIDHTLVDLIVVDEARRLPIGRPWLTLAVDVATRVIVGFYLSLEAPSSTSVALCLSHATLPKELWLKQRGLNCNWPVWGLPQAVHADNGADFTAAALRRGCDEHGIRLILRPVATPHYGGHIERLIGTLMGRVHLLPGTTGSNPQDKGDYPSEAQARMTLNELEQWLTLEICE</sequence>
<evidence type="ECO:0000313" key="3">
    <source>
        <dbReference type="Proteomes" id="UP000000644"/>
    </source>
</evidence>
<dbReference type="KEGG" id="pna:Pnap_4688"/>
<proteinExistence type="predicted"/>
<dbReference type="Gene3D" id="3.30.420.10">
    <property type="entry name" value="Ribonuclease H-like superfamily/Ribonuclease H"/>
    <property type="match status" value="1"/>
</dbReference>
<dbReference type="InterPro" id="IPR001584">
    <property type="entry name" value="Integrase_cat-core"/>
</dbReference>
<keyword evidence="2" id="KW-0614">Plasmid</keyword>
<dbReference type="Proteomes" id="UP000000644">
    <property type="component" value="Plasmid pPNAP04"/>
</dbReference>
<dbReference type="HOGENOM" id="CLU_061924_0_0_4"/>
<gene>
    <name evidence="2" type="ordered locus">Pnap_4688</name>
</gene>
<feature type="domain" description="Integrase catalytic" evidence="1">
    <location>
        <begin position="201"/>
        <end position="339"/>
    </location>
</feature>
<dbReference type="GO" id="GO:0015074">
    <property type="term" value="P:DNA integration"/>
    <property type="evidence" value="ECO:0007669"/>
    <property type="project" value="InterPro"/>
</dbReference>
<dbReference type="EMBL" id="CP000533">
    <property type="protein sequence ID" value="ABM40103.1"/>
    <property type="molecule type" value="Genomic_DNA"/>
</dbReference>
<dbReference type="AlphaFoldDB" id="A1VWS5"/>
<dbReference type="InterPro" id="IPR036397">
    <property type="entry name" value="RNaseH_sf"/>
</dbReference>
<organism evidence="2 3">
    <name type="scientific">Polaromonas naphthalenivorans (strain CJ2)</name>
    <dbReference type="NCBI Taxonomy" id="365044"/>
    <lineage>
        <taxon>Bacteria</taxon>
        <taxon>Pseudomonadati</taxon>
        <taxon>Pseudomonadota</taxon>
        <taxon>Betaproteobacteria</taxon>
        <taxon>Burkholderiales</taxon>
        <taxon>Comamonadaceae</taxon>
        <taxon>Polaromonas</taxon>
    </lineage>
</organism>
<reference evidence="3" key="1">
    <citation type="journal article" date="2009" name="Environ. Microbiol.">
        <title>The genome of Polaromonas naphthalenivorans strain CJ2, isolated from coal tar-contaminated sediment, reveals physiological and metabolic versatility and evolution through extensive horizontal gene transfer.</title>
        <authorList>
            <person name="Yagi J.M."/>
            <person name="Sims D."/>
            <person name="Brettin T."/>
            <person name="Bruce D."/>
            <person name="Madsen E.L."/>
        </authorList>
    </citation>
    <scope>NUCLEOTIDE SEQUENCE [LARGE SCALE GENOMIC DNA]</scope>
    <source>
        <strain evidence="3">CJ2</strain>
        <plasmid evidence="3">Plasmid pPNAP04</plasmid>
    </source>
</reference>
<accession>A1VWS5</accession>
<dbReference type="PROSITE" id="PS50994">
    <property type="entry name" value="INTEGRASE"/>
    <property type="match status" value="1"/>
</dbReference>
<dbReference type="SUPFAM" id="SSF53098">
    <property type="entry name" value="Ribonuclease H-like"/>
    <property type="match status" value="1"/>
</dbReference>
<dbReference type="GO" id="GO:0003676">
    <property type="term" value="F:nucleic acid binding"/>
    <property type="evidence" value="ECO:0007669"/>
    <property type="project" value="InterPro"/>
</dbReference>
<geneLocation type="plasmid" evidence="2 3">
    <name>pPNAP04</name>
</geneLocation>
<protein>
    <submittedName>
        <fullName evidence="2">Integrase, catalytic region</fullName>
    </submittedName>
</protein>
<evidence type="ECO:0000259" key="1">
    <source>
        <dbReference type="PROSITE" id="PS50994"/>
    </source>
</evidence>
<keyword evidence="3" id="KW-1185">Reference proteome</keyword>
<dbReference type="InterPro" id="IPR012337">
    <property type="entry name" value="RNaseH-like_sf"/>
</dbReference>
<name>A1VWS5_POLNA</name>
<evidence type="ECO:0000313" key="2">
    <source>
        <dbReference type="EMBL" id="ABM40103.1"/>
    </source>
</evidence>